<feature type="transmembrane region" description="Helical" evidence="1">
    <location>
        <begin position="129"/>
        <end position="150"/>
    </location>
</feature>
<keyword evidence="1" id="KW-1133">Transmembrane helix</keyword>
<accession>A0ABP9S007</accession>
<feature type="transmembrane region" description="Helical" evidence="1">
    <location>
        <begin position="105"/>
        <end position="123"/>
    </location>
</feature>
<dbReference type="RefSeq" id="WP_345631884.1">
    <property type="nucleotide sequence ID" value="NZ_BAABJQ010000012.1"/>
</dbReference>
<evidence type="ECO:0000313" key="3">
    <source>
        <dbReference type="Proteomes" id="UP001501570"/>
    </source>
</evidence>
<keyword evidence="3" id="KW-1185">Reference proteome</keyword>
<organism evidence="2 3">
    <name type="scientific">Rugosimonospora acidiphila</name>
    <dbReference type="NCBI Taxonomy" id="556531"/>
    <lineage>
        <taxon>Bacteria</taxon>
        <taxon>Bacillati</taxon>
        <taxon>Actinomycetota</taxon>
        <taxon>Actinomycetes</taxon>
        <taxon>Micromonosporales</taxon>
        <taxon>Micromonosporaceae</taxon>
        <taxon>Rugosimonospora</taxon>
    </lineage>
</organism>
<feature type="transmembrane region" description="Helical" evidence="1">
    <location>
        <begin position="60"/>
        <end position="93"/>
    </location>
</feature>
<sequence length="226" mass="22093">MLAIACAVLGGLVGAMVPAVTRRLLGVPAGPPEIGAECGAVRGAGGGTGLAPPGWLWVPLGALVFGGLGWALGPGPLLVAALPVAAAGLALVATDLACLRLPDPLIGGAFLGAAAVLGVTSIANGDGRPLLRCGLAGLGCAAAYCVGLAVPRAGLGMGDAKLSGLLGFLLGWLGWPAVLLGLALPYVCNAPVVLGLLLTRRVRRGTPLPFGPALLAGAYLTILLVR</sequence>
<evidence type="ECO:0000256" key="1">
    <source>
        <dbReference type="SAM" id="Phobius"/>
    </source>
</evidence>
<dbReference type="Proteomes" id="UP001501570">
    <property type="component" value="Unassembled WGS sequence"/>
</dbReference>
<gene>
    <name evidence="2" type="ORF">GCM10023322_41610</name>
</gene>
<keyword evidence="1" id="KW-0472">Membrane</keyword>
<protein>
    <recommendedName>
        <fullName evidence="4">Leader peptidase (Prepilin peptidase) / N-methyltransferase</fullName>
    </recommendedName>
</protein>
<evidence type="ECO:0000313" key="2">
    <source>
        <dbReference type="EMBL" id="GAA5189216.1"/>
    </source>
</evidence>
<dbReference type="EMBL" id="BAABJQ010000012">
    <property type="protein sequence ID" value="GAA5189216.1"/>
    <property type="molecule type" value="Genomic_DNA"/>
</dbReference>
<reference evidence="3" key="1">
    <citation type="journal article" date="2019" name="Int. J. Syst. Evol. Microbiol.">
        <title>The Global Catalogue of Microorganisms (GCM) 10K type strain sequencing project: providing services to taxonomists for standard genome sequencing and annotation.</title>
        <authorList>
            <consortium name="The Broad Institute Genomics Platform"/>
            <consortium name="The Broad Institute Genome Sequencing Center for Infectious Disease"/>
            <person name="Wu L."/>
            <person name="Ma J."/>
        </authorList>
    </citation>
    <scope>NUCLEOTIDE SEQUENCE [LARGE SCALE GENOMIC DNA]</scope>
    <source>
        <strain evidence="3">JCM 18304</strain>
    </source>
</reference>
<comment type="caution">
    <text evidence="2">The sequence shown here is derived from an EMBL/GenBank/DDBJ whole genome shotgun (WGS) entry which is preliminary data.</text>
</comment>
<evidence type="ECO:0008006" key="4">
    <source>
        <dbReference type="Google" id="ProtNLM"/>
    </source>
</evidence>
<feature type="transmembrane region" description="Helical" evidence="1">
    <location>
        <begin position="207"/>
        <end position="225"/>
    </location>
</feature>
<keyword evidence="1" id="KW-0812">Transmembrane</keyword>
<name>A0ABP9S007_9ACTN</name>
<feature type="transmembrane region" description="Helical" evidence="1">
    <location>
        <begin position="162"/>
        <end position="187"/>
    </location>
</feature>
<dbReference type="Gene3D" id="1.20.120.1220">
    <property type="match status" value="1"/>
</dbReference>
<proteinExistence type="predicted"/>